<keyword evidence="2" id="KW-1185">Reference proteome</keyword>
<protein>
    <submittedName>
        <fullName evidence="1">Uncharacterized protein</fullName>
    </submittedName>
</protein>
<accession>A0AAN6UDZ7</accession>
<evidence type="ECO:0000313" key="1">
    <source>
        <dbReference type="EMBL" id="KAK4131248.1"/>
    </source>
</evidence>
<comment type="caution">
    <text evidence="1">The sequence shown here is derived from an EMBL/GenBank/DDBJ whole genome shotgun (WGS) entry which is preliminary data.</text>
</comment>
<dbReference type="AlphaFoldDB" id="A0AAN6UDZ7"/>
<organism evidence="1 2">
    <name type="scientific">Trichocladium antarcticum</name>
    <dbReference type="NCBI Taxonomy" id="1450529"/>
    <lineage>
        <taxon>Eukaryota</taxon>
        <taxon>Fungi</taxon>
        <taxon>Dikarya</taxon>
        <taxon>Ascomycota</taxon>
        <taxon>Pezizomycotina</taxon>
        <taxon>Sordariomycetes</taxon>
        <taxon>Sordariomycetidae</taxon>
        <taxon>Sordariales</taxon>
        <taxon>Chaetomiaceae</taxon>
        <taxon>Trichocladium</taxon>
    </lineage>
</organism>
<dbReference type="Proteomes" id="UP001304895">
    <property type="component" value="Unassembled WGS sequence"/>
</dbReference>
<gene>
    <name evidence="1" type="ORF">BT67DRAFT_159362</name>
</gene>
<name>A0AAN6UDZ7_9PEZI</name>
<sequence length="157" mass="17623">MDQVPLPVPHAAPGLGRGPGNSWYIIARGARTGAGRLSRAECERRTSRDCGSWKELCLAGRLLLSLFWLPWSQSKTRGAPLSHRDSRTTQILSEHFQLAVLLSMEEQTRDKVPCRHDTEAVEAGSCRPRRLWWQVVYGYPQADCKKYGIQFGVRGGC</sequence>
<dbReference type="EMBL" id="MU853426">
    <property type="protein sequence ID" value="KAK4131248.1"/>
    <property type="molecule type" value="Genomic_DNA"/>
</dbReference>
<evidence type="ECO:0000313" key="2">
    <source>
        <dbReference type="Proteomes" id="UP001304895"/>
    </source>
</evidence>
<reference evidence="1" key="1">
    <citation type="journal article" date="2023" name="Mol. Phylogenet. Evol.">
        <title>Genome-scale phylogeny and comparative genomics of the fungal order Sordariales.</title>
        <authorList>
            <person name="Hensen N."/>
            <person name="Bonometti L."/>
            <person name="Westerberg I."/>
            <person name="Brannstrom I.O."/>
            <person name="Guillou S."/>
            <person name="Cros-Aarteil S."/>
            <person name="Calhoun S."/>
            <person name="Haridas S."/>
            <person name="Kuo A."/>
            <person name="Mondo S."/>
            <person name="Pangilinan J."/>
            <person name="Riley R."/>
            <person name="LaButti K."/>
            <person name="Andreopoulos B."/>
            <person name="Lipzen A."/>
            <person name="Chen C."/>
            <person name="Yan M."/>
            <person name="Daum C."/>
            <person name="Ng V."/>
            <person name="Clum A."/>
            <person name="Steindorff A."/>
            <person name="Ohm R.A."/>
            <person name="Martin F."/>
            <person name="Silar P."/>
            <person name="Natvig D.O."/>
            <person name="Lalanne C."/>
            <person name="Gautier V."/>
            <person name="Ament-Velasquez S.L."/>
            <person name="Kruys A."/>
            <person name="Hutchinson M.I."/>
            <person name="Powell A.J."/>
            <person name="Barry K."/>
            <person name="Miller A.N."/>
            <person name="Grigoriev I.V."/>
            <person name="Debuchy R."/>
            <person name="Gladieux P."/>
            <person name="Hiltunen Thoren M."/>
            <person name="Johannesson H."/>
        </authorList>
    </citation>
    <scope>NUCLEOTIDE SEQUENCE</scope>
    <source>
        <strain evidence="1">CBS 123565</strain>
    </source>
</reference>
<proteinExistence type="predicted"/>
<reference evidence="1" key="2">
    <citation type="submission" date="2023-05" db="EMBL/GenBank/DDBJ databases">
        <authorList>
            <consortium name="Lawrence Berkeley National Laboratory"/>
            <person name="Steindorff A."/>
            <person name="Hensen N."/>
            <person name="Bonometti L."/>
            <person name="Westerberg I."/>
            <person name="Brannstrom I.O."/>
            <person name="Guillou S."/>
            <person name="Cros-Aarteil S."/>
            <person name="Calhoun S."/>
            <person name="Haridas S."/>
            <person name="Kuo A."/>
            <person name="Mondo S."/>
            <person name="Pangilinan J."/>
            <person name="Riley R."/>
            <person name="Labutti K."/>
            <person name="Andreopoulos B."/>
            <person name="Lipzen A."/>
            <person name="Chen C."/>
            <person name="Yanf M."/>
            <person name="Daum C."/>
            <person name="Ng V."/>
            <person name="Clum A."/>
            <person name="Ohm R."/>
            <person name="Martin F."/>
            <person name="Silar P."/>
            <person name="Natvig D."/>
            <person name="Lalanne C."/>
            <person name="Gautier V."/>
            <person name="Ament-Velasquez S.L."/>
            <person name="Kruys A."/>
            <person name="Hutchinson M.I."/>
            <person name="Powell A.J."/>
            <person name="Barry K."/>
            <person name="Miller A.N."/>
            <person name="Grigoriev I.V."/>
            <person name="Debuchy R."/>
            <person name="Gladieux P."/>
            <person name="Thoren M.H."/>
            <person name="Johannesson H."/>
        </authorList>
    </citation>
    <scope>NUCLEOTIDE SEQUENCE</scope>
    <source>
        <strain evidence="1">CBS 123565</strain>
    </source>
</reference>